<evidence type="ECO:0000313" key="2">
    <source>
        <dbReference type="Proteomes" id="UP001145087"/>
    </source>
</evidence>
<sequence>MSYIEDFEQWKDRIEAVPLNEVKLPNKPIDEYVLSVNTLAIDANEDREALGGAGMDVNLIDELTPLSSALSYLQAQWMSIFRAREEAVVEWNEQAPEAFKFRDELLHHFSFAYRNRDDVNKKVARIREGNSQADMVQDLLEIAVLGEKYPDPLNAIKFDLALLPEARTLSHSMSELLAAANGAADDGNQTKVLRDKAFTLLFQKDSIIREYGRYVFWKDEDRRSRYYR</sequence>
<dbReference type="Proteomes" id="UP001145087">
    <property type="component" value="Unassembled WGS sequence"/>
</dbReference>
<dbReference type="RefSeq" id="WP_343334640.1">
    <property type="nucleotide sequence ID" value="NZ_JAPOHD010000042.1"/>
</dbReference>
<protein>
    <submittedName>
        <fullName evidence="1">Uncharacterized protein</fullName>
    </submittedName>
</protein>
<proteinExistence type="predicted"/>
<keyword evidence="2" id="KW-1185">Reference proteome</keyword>
<reference evidence="1" key="1">
    <citation type="submission" date="2022-11" db="EMBL/GenBank/DDBJ databases">
        <title>Marilongibacter aestuarii gen. nov., sp. nov., isolated from tidal flat sediment.</title>
        <authorList>
            <person name="Jiayan W."/>
        </authorList>
    </citation>
    <scope>NUCLEOTIDE SEQUENCE</scope>
    <source>
        <strain evidence="1">Z1-6</strain>
    </source>
</reference>
<gene>
    <name evidence="1" type="ORF">OU798_18315</name>
</gene>
<comment type="caution">
    <text evidence="1">The sequence shown here is derived from an EMBL/GenBank/DDBJ whole genome shotgun (WGS) entry which is preliminary data.</text>
</comment>
<dbReference type="AlphaFoldDB" id="A0A9X3F857"/>
<organism evidence="1 2">
    <name type="scientific">Draconibacterium aestuarii</name>
    <dbReference type="NCBI Taxonomy" id="2998507"/>
    <lineage>
        <taxon>Bacteria</taxon>
        <taxon>Pseudomonadati</taxon>
        <taxon>Bacteroidota</taxon>
        <taxon>Bacteroidia</taxon>
        <taxon>Marinilabiliales</taxon>
        <taxon>Prolixibacteraceae</taxon>
        <taxon>Draconibacterium</taxon>
    </lineage>
</organism>
<name>A0A9X3F857_9BACT</name>
<accession>A0A9X3F857</accession>
<evidence type="ECO:0000313" key="1">
    <source>
        <dbReference type="EMBL" id="MCY1722314.1"/>
    </source>
</evidence>
<dbReference type="EMBL" id="JAPOHD010000042">
    <property type="protein sequence ID" value="MCY1722314.1"/>
    <property type="molecule type" value="Genomic_DNA"/>
</dbReference>